<evidence type="ECO:0000313" key="1">
    <source>
        <dbReference type="EMBL" id="SDL86104.1"/>
    </source>
</evidence>
<evidence type="ECO:0000313" key="2">
    <source>
        <dbReference type="Proteomes" id="UP000214880"/>
    </source>
</evidence>
<dbReference type="InterPro" id="IPR000801">
    <property type="entry name" value="Esterase-like"/>
</dbReference>
<evidence type="ECO:0008006" key="3">
    <source>
        <dbReference type="Google" id="ProtNLM"/>
    </source>
</evidence>
<keyword evidence="2" id="KW-1185">Reference proteome</keyword>
<dbReference type="Pfam" id="PF00756">
    <property type="entry name" value="Esterase"/>
    <property type="match status" value="1"/>
</dbReference>
<name>A0A1G9NIB4_9FIRM</name>
<dbReference type="PANTHER" id="PTHR48098:SF6">
    <property type="entry name" value="FERRI-BACILLIBACTIN ESTERASE BESA"/>
    <property type="match status" value="1"/>
</dbReference>
<dbReference type="STRING" id="146817.SAMN04488502_1011021"/>
<dbReference type="Proteomes" id="UP000214880">
    <property type="component" value="Unassembled WGS sequence"/>
</dbReference>
<dbReference type="SUPFAM" id="SSF53474">
    <property type="entry name" value="alpha/beta-Hydrolases"/>
    <property type="match status" value="1"/>
</dbReference>
<dbReference type="Gene3D" id="3.40.50.1820">
    <property type="entry name" value="alpha/beta hydrolase"/>
    <property type="match status" value="1"/>
</dbReference>
<dbReference type="AlphaFoldDB" id="A0A1G9NIB4"/>
<dbReference type="EMBL" id="FNHB01000001">
    <property type="protein sequence ID" value="SDL86104.1"/>
    <property type="molecule type" value="Genomic_DNA"/>
</dbReference>
<proteinExistence type="predicted"/>
<dbReference type="PANTHER" id="PTHR48098">
    <property type="entry name" value="ENTEROCHELIN ESTERASE-RELATED"/>
    <property type="match status" value="1"/>
</dbReference>
<organism evidence="1 2">
    <name type="scientific">Dendrosporobacter quercicolus</name>
    <dbReference type="NCBI Taxonomy" id="146817"/>
    <lineage>
        <taxon>Bacteria</taxon>
        <taxon>Bacillati</taxon>
        <taxon>Bacillota</taxon>
        <taxon>Negativicutes</taxon>
        <taxon>Selenomonadales</taxon>
        <taxon>Sporomusaceae</taxon>
        <taxon>Dendrosporobacter</taxon>
    </lineage>
</organism>
<protein>
    <recommendedName>
        <fullName evidence="3">Esterase</fullName>
    </recommendedName>
</protein>
<dbReference type="OrthoDB" id="9784036at2"/>
<gene>
    <name evidence="1" type="ORF">SAMN04488502_1011021</name>
</gene>
<dbReference type="RefSeq" id="WP_092069109.1">
    <property type="nucleotide sequence ID" value="NZ_FNHB01000001.1"/>
</dbReference>
<dbReference type="InterPro" id="IPR029058">
    <property type="entry name" value="AB_hydrolase_fold"/>
</dbReference>
<sequence length="244" mass="27493">MNVVIHKNKFKDRDYFVCLPASYLHGDKRYPVVYAQDGDRLLPVLEDMFDSATGTIAENGREHIIVGVIPRNRLNEYTPWPAPALTDGVPAFGGWGEQYLDFLANDLKPYIDSAYRTLPDPVNTCILGVSLGGLISLYAIYKQVCFGCAVSISGSLWYPSLIDFMQNHAPCSTVSRVLLLSGRLEGACEPPPLRHSIQCVQRARLILEQQFVDRDIPLIWDDGDHMDNLHLRLKKALQWIGEVY</sequence>
<dbReference type="InterPro" id="IPR050583">
    <property type="entry name" value="Mycobacterial_A85_antigen"/>
</dbReference>
<reference evidence="1 2" key="1">
    <citation type="submission" date="2016-10" db="EMBL/GenBank/DDBJ databases">
        <authorList>
            <person name="de Groot N.N."/>
        </authorList>
    </citation>
    <scope>NUCLEOTIDE SEQUENCE [LARGE SCALE GENOMIC DNA]</scope>
    <source>
        <strain evidence="1 2">DSM 1736</strain>
    </source>
</reference>
<accession>A0A1G9NIB4</accession>